<proteinExistence type="predicted"/>
<keyword evidence="2" id="KW-0732">Signal</keyword>
<feature type="chain" id="PRO_5045276071" evidence="2">
    <location>
        <begin position="28"/>
        <end position="107"/>
    </location>
</feature>
<feature type="region of interest" description="Disordered" evidence="1">
    <location>
        <begin position="28"/>
        <end position="54"/>
    </location>
</feature>
<evidence type="ECO:0000313" key="4">
    <source>
        <dbReference type="RefSeq" id="XP_010430386.1"/>
    </source>
</evidence>
<gene>
    <name evidence="4" type="primary">LOC104714655</name>
</gene>
<organism evidence="3 4">
    <name type="scientific">Camelina sativa</name>
    <name type="common">False flax</name>
    <name type="synonym">Myagrum sativum</name>
    <dbReference type="NCBI Taxonomy" id="90675"/>
    <lineage>
        <taxon>Eukaryota</taxon>
        <taxon>Viridiplantae</taxon>
        <taxon>Streptophyta</taxon>
        <taxon>Embryophyta</taxon>
        <taxon>Tracheophyta</taxon>
        <taxon>Spermatophyta</taxon>
        <taxon>Magnoliopsida</taxon>
        <taxon>eudicotyledons</taxon>
        <taxon>Gunneridae</taxon>
        <taxon>Pentapetalae</taxon>
        <taxon>rosids</taxon>
        <taxon>malvids</taxon>
        <taxon>Brassicales</taxon>
        <taxon>Brassicaceae</taxon>
        <taxon>Camelineae</taxon>
        <taxon>Camelina</taxon>
    </lineage>
</organism>
<dbReference type="Proteomes" id="UP000694864">
    <property type="component" value="Chromosome 9"/>
</dbReference>
<evidence type="ECO:0000256" key="2">
    <source>
        <dbReference type="SAM" id="SignalP"/>
    </source>
</evidence>
<keyword evidence="3" id="KW-1185">Reference proteome</keyword>
<reference evidence="3" key="1">
    <citation type="journal article" date="2014" name="Nat. Commun.">
        <title>The emerging biofuel crop Camelina sativa retains a highly undifferentiated hexaploid genome structure.</title>
        <authorList>
            <person name="Kagale S."/>
            <person name="Koh C."/>
            <person name="Nixon J."/>
            <person name="Bollina V."/>
            <person name="Clarke W.E."/>
            <person name="Tuteja R."/>
            <person name="Spillane C."/>
            <person name="Robinson S.J."/>
            <person name="Links M.G."/>
            <person name="Clarke C."/>
            <person name="Higgins E.E."/>
            <person name="Huebert T."/>
            <person name="Sharpe A.G."/>
            <person name="Parkin I.A."/>
        </authorList>
    </citation>
    <scope>NUCLEOTIDE SEQUENCE [LARGE SCALE GENOMIC DNA]</scope>
    <source>
        <strain evidence="3">cv. DH55</strain>
    </source>
</reference>
<feature type="compositionally biased region" description="Low complexity" evidence="1">
    <location>
        <begin position="38"/>
        <end position="47"/>
    </location>
</feature>
<reference evidence="4" key="2">
    <citation type="submission" date="2025-08" db="UniProtKB">
        <authorList>
            <consortium name="RefSeq"/>
        </authorList>
    </citation>
    <scope>IDENTIFICATION</scope>
    <source>
        <tissue evidence="4">Leaf</tissue>
    </source>
</reference>
<evidence type="ECO:0000313" key="3">
    <source>
        <dbReference type="Proteomes" id="UP000694864"/>
    </source>
</evidence>
<evidence type="ECO:0000256" key="1">
    <source>
        <dbReference type="SAM" id="MobiDB-lite"/>
    </source>
</evidence>
<sequence length="107" mass="11825">MMNTKSVAMLMMVMMVLMGMENILVHANHHHHSPSPSPDSDVYSVSHAASPKRSTEEAICILDCMIYQCHRGKNAKPGDPKWLSACVSGCVNSETCKRKNRSNDVHA</sequence>
<dbReference type="GeneID" id="104714655"/>
<feature type="signal peptide" evidence="2">
    <location>
        <begin position="1"/>
        <end position="27"/>
    </location>
</feature>
<protein>
    <submittedName>
        <fullName evidence="4">Uncharacterized protein LOC104714655</fullName>
    </submittedName>
</protein>
<accession>A0ABM0TS18</accession>
<name>A0ABM0TS18_CAMSA</name>
<dbReference type="RefSeq" id="XP_010430386.1">
    <property type="nucleotide sequence ID" value="XM_010432084.2"/>
</dbReference>